<keyword evidence="2" id="KW-1185">Reference proteome</keyword>
<protein>
    <submittedName>
        <fullName evidence="1">F8M12.22 protein</fullName>
    </submittedName>
</protein>
<dbReference type="PANTHER" id="PTHR33710">
    <property type="entry name" value="BNAC02G09200D PROTEIN"/>
    <property type="match status" value="1"/>
</dbReference>
<reference evidence="2" key="1">
    <citation type="journal article" date="2019" name="Curr. Biol.">
        <title>Genome Sequence of Striga asiatica Provides Insight into the Evolution of Plant Parasitism.</title>
        <authorList>
            <person name="Yoshida S."/>
            <person name="Kim S."/>
            <person name="Wafula E.K."/>
            <person name="Tanskanen J."/>
            <person name="Kim Y.M."/>
            <person name="Honaas L."/>
            <person name="Yang Z."/>
            <person name="Spallek T."/>
            <person name="Conn C.E."/>
            <person name="Ichihashi Y."/>
            <person name="Cheong K."/>
            <person name="Cui S."/>
            <person name="Der J.P."/>
            <person name="Gundlach H."/>
            <person name="Jiao Y."/>
            <person name="Hori C."/>
            <person name="Ishida J.K."/>
            <person name="Kasahara H."/>
            <person name="Kiba T."/>
            <person name="Kim M.S."/>
            <person name="Koo N."/>
            <person name="Laohavisit A."/>
            <person name="Lee Y.H."/>
            <person name="Lumba S."/>
            <person name="McCourt P."/>
            <person name="Mortimer J.C."/>
            <person name="Mutuku J.M."/>
            <person name="Nomura T."/>
            <person name="Sasaki-Sekimoto Y."/>
            <person name="Seto Y."/>
            <person name="Wang Y."/>
            <person name="Wakatake T."/>
            <person name="Sakakibara H."/>
            <person name="Demura T."/>
            <person name="Yamaguchi S."/>
            <person name="Yoneyama K."/>
            <person name="Manabe R.I."/>
            <person name="Nelson D.C."/>
            <person name="Schulman A.H."/>
            <person name="Timko M.P."/>
            <person name="dePamphilis C.W."/>
            <person name="Choi D."/>
            <person name="Shirasu K."/>
        </authorList>
    </citation>
    <scope>NUCLEOTIDE SEQUENCE [LARGE SCALE GENOMIC DNA]</scope>
    <source>
        <strain evidence="2">cv. UVA1</strain>
    </source>
</reference>
<dbReference type="EMBL" id="BKCP01005306">
    <property type="protein sequence ID" value="GER37251.1"/>
    <property type="molecule type" value="Genomic_DNA"/>
</dbReference>
<dbReference type="OrthoDB" id="1741802at2759"/>
<proteinExistence type="predicted"/>
<dbReference type="AlphaFoldDB" id="A0A5A7PX86"/>
<evidence type="ECO:0000313" key="1">
    <source>
        <dbReference type="EMBL" id="GER37251.1"/>
    </source>
</evidence>
<dbReference type="PANTHER" id="PTHR33710:SF71">
    <property type="entry name" value="ENDONUCLEASE_EXONUCLEASE_PHOSPHATASE DOMAIN-CONTAINING PROTEIN"/>
    <property type="match status" value="1"/>
</dbReference>
<comment type="caution">
    <text evidence="1">The sequence shown here is derived from an EMBL/GenBank/DDBJ whole genome shotgun (WGS) entry which is preliminary data.</text>
</comment>
<dbReference type="SUPFAM" id="SSF56219">
    <property type="entry name" value="DNase I-like"/>
    <property type="match status" value="1"/>
</dbReference>
<organism evidence="1 2">
    <name type="scientific">Striga asiatica</name>
    <name type="common">Asiatic witchweed</name>
    <name type="synonym">Buchnera asiatica</name>
    <dbReference type="NCBI Taxonomy" id="4170"/>
    <lineage>
        <taxon>Eukaryota</taxon>
        <taxon>Viridiplantae</taxon>
        <taxon>Streptophyta</taxon>
        <taxon>Embryophyta</taxon>
        <taxon>Tracheophyta</taxon>
        <taxon>Spermatophyta</taxon>
        <taxon>Magnoliopsida</taxon>
        <taxon>eudicotyledons</taxon>
        <taxon>Gunneridae</taxon>
        <taxon>Pentapetalae</taxon>
        <taxon>asterids</taxon>
        <taxon>lamiids</taxon>
        <taxon>Lamiales</taxon>
        <taxon>Orobanchaceae</taxon>
        <taxon>Buchnereae</taxon>
        <taxon>Striga</taxon>
    </lineage>
</organism>
<name>A0A5A7PX86_STRAF</name>
<dbReference type="Gene3D" id="3.60.10.10">
    <property type="entry name" value="Endonuclease/exonuclease/phosphatase"/>
    <property type="match status" value="1"/>
</dbReference>
<dbReference type="InterPro" id="IPR036691">
    <property type="entry name" value="Endo/exonu/phosph_ase_sf"/>
</dbReference>
<gene>
    <name evidence="1" type="ORF">STAS_13657</name>
</gene>
<dbReference type="Proteomes" id="UP000325081">
    <property type="component" value="Unassembled WGS sequence"/>
</dbReference>
<sequence length="279" mass="32539">MDVESSTGQLVESIDLDKNQSIEGSKGIRTVTKWKRRAATEGRLVRMEVQNQALSSLGNHYQSAPQQSLKRNREIMEVKSGGSLDWSWMIFVYLSTDKPTREKQWEFLVDSKQKWGPCWLIAGDWNDLTSNEEKRGGQRRLESSFQGFKQFISDMEMQEMEQKGAFFTWGNNRTADGYVEERLDKVFTSWNWQLMFPKMEVSNFYRTASDHNVLLITTDTAVSRKRKMFLFDKQWIKMEGVQEAVKEGWNISVEGSRMFQALQGVMTSCNIYFLPLQRI</sequence>
<accession>A0A5A7PX86</accession>
<evidence type="ECO:0000313" key="2">
    <source>
        <dbReference type="Proteomes" id="UP000325081"/>
    </source>
</evidence>